<accession>A0A2P8FV17</accession>
<evidence type="ECO:0000256" key="1">
    <source>
        <dbReference type="SAM" id="MobiDB-lite"/>
    </source>
</evidence>
<dbReference type="Proteomes" id="UP000241964">
    <property type="component" value="Unassembled WGS sequence"/>
</dbReference>
<name>A0A2P8FV17_9BACT</name>
<feature type="compositionally biased region" description="Low complexity" evidence="1">
    <location>
        <begin position="33"/>
        <end position="53"/>
    </location>
</feature>
<sequence length="230" mass="25080">MEHSSVAFFQILYQNETLFQLEDRALTERPAPVAEEAQPAPQVPEPAHVQAPASSLPATPAVPMQPPVSSQPATPAVPITAPALPQTPAITPPPAVNAAIPAAAFPALKHKVLVLTDEPKQKDMLMSEALFLDNILKAVGHSLETSDVVNFSFMPGQDARTVLSGKKTNFFISFGVPLIKLHLDLLLVPYTPKNLEGIWFLLVDPLVVIESDRNLKKKLWQALQKMFEMS</sequence>
<evidence type="ECO:0000313" key="2">
    <source>
        <dbReference type="EMBL" id="PSL25572.1"/>
    </source>
</evidence>
<evidence type="ECO:0008006" key="4">
    <source>
        <dbReference type="Google" id="ProtNLM"/>
    </source>
</evidence>
<proteinExistence type="predicted"/>
<comment type="caution">
    <text evidence="2">The sequence shown here is derived from an EMBL/GenBank/DDBJ whole genome shotgun (WGS) entry which is preliminary data.</text>
</comment>
<dbReference type="AlphaFoldDB" id="A0A2P8FV17"/>
<dbReference type="RefSeq" id="WP_106597482.1">
    <property type="nucleotide sequence ID" value="NZ_PYAS01000011.1"/>
</dbReference>
<reference evidence="2 3" key="1">
    <citation type="submission" date="2018-03" db="EMBL/GenBank/DDBJ databases">
        <title>Genomic Encyclopedia of Archaeal and Bacterial Type Strains, Phase II (KMG-II): from individual species to whole genera.</title>
        <authorList>
            <person name="Goeker M."/>
        </authorList>
    </citation>
    <scope>NUCLEOTIDE SEQUENCE [LARGE SCALE GENOMIC DNA]</scope>
    <source>
        <strain evidence="2 3">DSM 29057</strain>
    </source>
</reference>
<gene>
    <name evidence="2" type="ORF">CLV60_11123</name>
</gene>
<organism evidence="2 3">
    <name type="scientific">Dyadobacter jiangsuensis</name>
    <dbReference type="NCBI Taxonomy" id="1591085"/>
    <lineage>
        <taxon>Bacteria</taxon>
        <taxon>Pseudomonadati</taxon>
        <taxon>Bacteroidota</taxon>
        <taxon>Cytophagia</taxon>
        <taxon>Cytophagales</taxon>
        <taxon>Spirosomataceae</taxon>
        <taxon>Dyadobacter</taxon>
    </lineage>
</organism>
<keyword evidence="3" id="KW-1185">Reference proteome</keyword>
<dbReference type="EMBL" id="PYAS01000011">
    <property type="protein sequence ID" value="PSL25572.1"/>
    <property type="molecule type" value="Genomic_DNA"/>
</dbReference>
<evidence type="ECO:0000313" key="3">
    <source>
        <dbReference type="Proteomes" id="UP000241964"/>
    </source>
</evidence>
<feature type="region of interest" description="Disordered" evidence="1">
    <location>
        <begin position="33"/>
        <end position="75"/>
    </location>
</feature>
<dbReference type="OrthoDB" id="893215at2"/>
<protein>
    <recommendedName>
        <fullName evidence="4">DNA polymerase III psi subunit</fullName>
    </recommendedName>
</protein>